<dbReference type="InterPro" id="IPR027396">
    <property type="entry name" value="DsrEFH-like"/>
</dbReference>
<evidence type="ECO:0000256" key="4">
    <source>
        <dbReference type="ARBA" id="ARBA00022679"/>
    </source>
</evidence>
<organism evidence="5 6">
    <name type="scientific">Endozoicomonas gorgoniicola</name>
    <dbReference type="NCBI Taxonomy" id="1234144"/>
    <lineage>
        <taxon>Bacteria</taxon>
        <taxon>Pseudomonadati</taxon>
        <taxon>Pseudomonadota</taxon>
        <taxon>Gammaproteobacteria</taxon>
        <taxon>Oceanospirillales</taxon>
        <taxon>Endozoicomonadaceae</taxon>
        <taxon>Endozoicomonas</taxon>
    </lineage>
</organism>
<keyword evidence="4 5" id="KW-0808">Transferase</keyword>
<comment type="caution">
    <text evidence="5">The sequence shown here is derived from an EMBL/GenBank/DDBJ whole genome shotgun (WGS) entry which is preliminary data.</text>
</comment>
<keyword evidence="6" id="KW-1185">Reference proteome</keyword>
<evidence type="ECO:0000313" key="5">
    <source>
        <dbReference type="EMBL" id="MCW7553016.1"/>
    </source>
</evidence>
<dbReference type="RefSeq" id="WP_262567891.1">
    <property type="nucleotide sequence ID" value="NZ_JAPFCC010000001.1"/>
</dbReference>
<dbReference type="GO" id="GO:0016740">
    <property type="term" value="F:transferase activity"/>
    <property type="evidence" value="ECO:0007669"/>
    <property type="project" value="UniProtKB-KW"/>
</dbReference>
<dbReference type="PANTHER" id="PTHR34874:SF3">
    <property type="entry name" value="SULFURTRANSFERASE TUSD"/>
    <property type="match status" value="1"/>
</dbReference>
<dbReference type="EMBL" id="JAPFCC010000001">
    <property type="protein sequence ID" value="MCW7553016.1"/>
    <property type="molecule type" value="Genomic_DNA"/>
</dbReference>
<reference evidence="5 6" key="1">
    <citation type="submission" date="2022-10" db="EMBL/GenBank/DDBJ databases">
        <title>High-quality genome sequences of two octocoral-associated bacteria, Endozoicomonas euniceicola EF212 and Endozoicomonas gorgoniicola PS125.</title>
        <authorList>
            <person name="Chiou Y.-J."/>
            <person name="Chen Y.-H."/>
        </authorList>
    </citation>
    <scope>NUCLEOTIDE SEQUENCE [LARGE SCALE GENOMIC DNA]</scope>
    <source>
        <strain evidence="5 6">PS125</strain>
    </source>
</reference>
<protein>
    <submittedName>
        <fullName evidence="5">Sulfurtransferase complex subunit TusD</fullName>
        <ecNumber evidence="5">2.8.1.-</ecNumber>
    </submittedName>
</protein>
<dbReference type="Gene3D" id="3.40.1260.10">
    <property type="entry name" value="DsrEFH-like"/>
    <property type="match status" value="1"/>
</dbReference>
<dbReference type="NCBIfam" id="NF001237">
    <property type="entry name" value="PRK00207.1"/>
    <property type="match status" value="1"/>
</dbReference>
<evidence type="ECO:0000256" key="1">
    <source>
        <dbReference type="ARBA" id="ARBA00004496"/>
    </source>
</evidence>
<dbReference type="SUPFAM" id="SSF75169">
    <property type="entry name" value="DsrEFH-like"/>
    <property type="match status" value="1"/>
</dbReference>
<evidence type="ECO:0000256" key="3">
    <source>
        <dbReference type="ARBA" id="ARBA00022490"/>
    </source>
</evidence>
<proteinExistence type="inferred from homology"/>
<comment type="subcellular location">
    <subcellularLocation>
        <location evidence="1">Cytoplasm</location>
    </subcellularLocation>
</comment>
<evidence type="ECO:0000313" key="6">
    <source>
        <dbReference type="Proteomes" id="UP001209854"/>
    </source>
</evidence>
<evidence type="ECO:0000256" key="2">
    <source>
        <dbReference type="ARBA" id="ARBA00007067"/>
    </source>
</evidence>
<name>A0ABT3MUF3_9GAMM</name>
<dbReference type="Pfam" id="PF02635">
    <property type="entry name" value="DsrE"/>
    <property type="match status" value="1"/>
</dbReference>
<dbReference type="InterPro" id="IPR017463">
    <property type="entry name" value="Sulphur_relay_TusD/DsrE"/>
</dbReference>
<comment type="similarity">
    <text evidence="2">Belongs to the DsrE/TusD family.</text>
</comment>
<dbReference type="EC" id="2.8.1.-" evidence="5"/>
<dbReference type="Proteomes" id="UP001209854">
    <property type="component" value="Unassembled WGS sequence"/>
</dbReference>
<gene>
    <name evidence="5" type="primary">tusD</name>
    <name evidence="5" type="ORF">NX722_10270</name>
</gene>
<keyword evidence="3" id="KW-0963">Cytoplasm</keyword>
<sequence>MKYALAIYGAPATSQAGQTALQFAKAVIAKGHSIHRLFFYQDGVHTATTLASPPQDEQHLPAEWDTFIQENRLDSVVCIAAALRRGIIDASEAERYERPAHNLSDVHQLSGLGQLIDASLEADRFITFGS</sequence>
<dbReference type="InterPro" id="IPR003787">
    <property type="entry name" value="Sulphur_relay_DsrE/F-like"/>
</dbReference>
<dbReference type="NCBIfam" id="TIGR03012">
    <property type="entry name" value="sulf_tusD_dsrE"/>
    <property type="match status" value="1"/>
</dbReference>
<dbReference type="PANTHER" id="PTHR34874">
    <property type="entry name" value="PROTEIN YCHN"/>
    <property type="match status" value="1"/>
</dbReference>
<accession>A0ABT3MUF3</accession>